<feature type="region of interest" description="Disordered" evidence="4">
    <location>
        <begin position="88"/>
        <end position="129"/>
    </location>
</feature>
<proteinExistence type="predicted"/>
<keyword evidence="2" id="KW-0677">Repeat</keyword>
<dbReference type="InterPro" id="IPR039790">
    <property type="entry name" value="CHRD1"/>
</dbReference>
<dbReference type="OrthoDB" id="1898560at2759"/>
<evidence type="ECO:0000313" key="7">
    <source>
        <dbReference type="EMBL" id="EAS31513.1"/>
    </source>
</evidence>
<evidence type="ECO:0000259" key="5">
    <source>
        <dbReference type="PROSITE" id="PS51203"/>
    </source>
</evidence>
<dbReference type="SUPFAM" id="SSF49764">
    <property type="entry name" value="HSP20-like chaperones"/>
    <property type="match status" value="1"/>
</dbReference>
<keyword evidence="1" id="KW-0479">Metal-binding</keyword>
<evidence type="ECO:0000256" key="1">
    <source>
        <dbReference type="ARBA" id="ARBA00022723"/>
    </source>
</evidence>
<sequence length="321" mass="35677">MPLKCVHKGCGKDFEDPDEPCHYHPGPPVFHEGHKGWKCCKPRVLNFDEFLEIAPCTVGKHSTVDDTPAAEPQRAGIETEEITEGAVLKTAPISQTRPSHPPVTLGATGVHTPTPSGTPAPPESESDDPSLEIAANSVCRRRGCNEKYSPGASRDEEECVNHPGQPIFHEGSKGWSCCKRRVLEFDEFMKIPGCNTKKRHLFIGKGKKGEEKVDTVRTDFYQTPSTVIVSFYLKKIDKDTAKVNFSSPNTIEFDLPTTDNKRFRDTYELFAPIDTEKSQYKIMGTKMELTLVKADGSSWPVLRSDDRRTGEIIQTGRATKA</sequence>
<dbReference type="VEuPathDB" id="FungiDB:CIMG_06992"/>
<organism evidence="7 8">
    <name type="scientific">Coccidioides immitis (strain RS)</name>
    <name type="common">Valley fever fungus</name>
    <dbReference type="NCBI Taxonomy" id="246410"/>
    <lineage>
        <taxon>Eukaryota</taxon>
        <taxon>Fungi</taxon>
        <taxon>Dikarya</taxon>
        <taxon>Ascomycota</taxon>
        <taxon>Pezizomycotina</taxon>
        <taxon>Eurotiomycetes</taxon>
        <taxon>Eurotiomycetidae</taxon>
        <taxon>Onygenales</taxon>
        <taxon>Onygenaceae</taxon>
        <taxon>Coccidioides</taxon>
    </lineage>
</organism>
<dbReference type="AlphaFoldDB" id="A0A0E1RXQ8"/>
<dbReference type="OMA" id="KGYTCCK"/>
<dbReference type="PANTHER" id="PTHR46983:SF3">
    <property type="entry name" value="CHPADIPLOID STATE MAINTENANCE PROTEIN CHPA"/>
    <property type="match status" value="1"/>
</dbReference>
<dbReference type="Gene3D" id="2.60.40.790">
    <property type="match status" value="1"/>
</dbReference>
<dbReference type="STRING" id="246410.A0A0E1RXQ8"/>
<dbReference type="KEGG" id="cim:CIMG_06992"/>
<dbReference type="EMBL" id="GG704912">
    <property type="protein sequence ID" value="EAS31513.1"/>
    <property type="molecule type" value="Genomic_DNA"/>
</dbReference>
<feature type="domain" description="CHORD" evidence="6">
    <location>
        <begin position="139"/>
        <end position="200"/>
    </location>
</feature>
<feature type="domain" description="CS" evidence="5">
    <location>
        <begin position="213"/>
        <end position="303"/>
    </location>
</feature>
<dbReference type="PROSITE" id="PS51203">
    <property type="entry name" value="CS"/>
    <property type="match status" value="1"/>
</dbReference>
<evidence type="ECO:0000256" key="3">
    <source>
        <dbReference type="ARBA" id="ARBA00022833"/>
    </source>
</evidence>
<dbReference type="PROSITE" id="PS51401">
    <property type="entry name" value="CHORD"/>
    <property type="match status" value="2"/>
</dbReference>
<dbReference type="Proteomes" id="UP000001261">
    <property type="component" value="Unassembled WGS sequence"/>
</dbReference>
<dbReference type="Pfam" id="PF04969">
    <property type="entry name" value="CS"/>
    <property type="match status" value="1"/>
</dbReference>
<dbReference type="CDD" id="cd06466">
    <property type="entry name" value="p23_CS_SGT1_like"/>
    <property type="match status" value="1"/>
</dbReference>
<dbReference type="Pfam" id="PF04968">
    <property type="entry name" value="CHORD"/>
    <property type="match status" value="2"/>
</dbReference>
<dbReference type="InParanoid" id="A0A0E1RXQ8"/>
<feature type="domain" description="CHORD" evidence="6">
    <location>
        <begin position="5"/>
        <end position="61"/>
    </location>
</feature>
<keyword evidence="8" id="KW-1185">Reference proteome</keyword>
<dbReference type="RefSeq" id="XP_001243096.1">
    <property type="nucleotide sequence ID" value="XM_001243095.2"/>
</dbReference>
<reference evidence="8" key="2">
    <citation type="journal article" date="2010" name="Genome Res.">
        <title>Population genomic sequencing of Coccidioides fungi reveals recent hybridization and transposon control.</title>
        <authorList>
            <person name="Neafsey D.E."/>
            <person name="Barker B.M."/>
            <person name="Sharpton T.J."/>
            <person name="Stajich J.E."/>
            <person name="Park D.J."/>
            <person name="Whiston E."/>
            <person name="Hung C.-Y."/>
            <person name="McMahan C."/>
            <person name="White J."/>
            <person name="Sykes S."/>
            <person name="Heiman D."/>
            <person name="Young S."/>
            <person name="Zeng Q."/>
            <person name="Abouelleil A."/>
            <person name="Aftuck L."/>
            <person name="Bessette D."/>
            <person name="Brown A."/>
            <person name="FitzGerald M."/>
            <person name="Lui A."/>
            <person name="Macdonald J.P."/>
            <person name="Priest M."/>
            <person name="Orbach M.J."/>
            <person name="Galgiani J.N."/>
            <person name="Kirkland T.N."/>
            <person name="Cole G.T."/>
            <person name="Birren B.W."/>
            <person name="Henn M.R."/>
            <person name="Taylor J.W."/>
            <person name="Rounsley S.D."/>
        </authorList>
    </citation>
    <scope>GENOME REANNOTATION</scope>
    <source>
        <strain evidence="8">RS</strain>
    </source>
</reference>
<protein>
    <submittedName>
        <fullName evidence="7">CORD and CS domain-containing protein</fullName>
    </submittedName>
</protein>
<dbReference type="InterPro" id="IPR008978">
    <property type="entry name" value="HSP20-like_chaperone"/>
</dbReference>
<dbReference type="GO" id="GO:0046872">
    <property type="term" value="F:metal ion binding"/>
    <property type="evidence" value="ECO:0007669"/>
    <property type="project" value="UniProtKB-KW"/>
</dbReference>
<dbReference type="InterPro" id="IPR007052">
    <property type="entry name" value="CS_dom"/>
</dbReference>
<evidence type="ECO:0000313" key="8">
    <source>
        <dbReference type="Proteomes" id="UP000001261"/>
    </source>
</evidence>
<keyword evidence="3" id="KW-0862">Zinc</keyword>
<evidence type="ECO:0000256" key="2">
    <source>
        <dbReference type="ARBA" id="ARBA00022737"/>
    </source>
</evidence>
<dbReference type="Gene3D" id="4.10.1130.20">
    <property type="match status" value="2"/>
</dbReference>
<accession>A0A0E1RXQ8</accession>
<gene>
    <name evidence="7" type="ORF">CIMG_06992</name>
</gene>
<reference evidence="8" key="1">
    <citation type="journal article" date="2009" name="Genome Res.">
        <title>Comparative genomic analyses of the human fungal pathogens Coccidioides and their relatives.</title>
        <authorList>
            <person name="Sharpton T.J."/>
            <person name="Stajich J.E."/>
            <person name="Rounsley S.D."/>
            <person name="Gardner M.J."/>
            <person name="Wortman J.R."/>
            <person name="Jordar V.S."/>
            <person name="Maiti R."/>
            <person name="Kodira C.D."/>
            <person name="Neafsey D.E."/>
            <person name="Zeng Q."/>
            <person name="Hung C.-Y."/>
            <person name="McMahan C."/>
            <person name="Muszewska A."/>
            <person name="Grynberg M."/>
            <person name="Mandel M.A."/>
            <person name="Kellner E.M."/>
            <person name="Barker B.M."/>
            <person name="Galgiani J.N."/>
            <person name="Orbach M.J."/>
            <person name="Kirkland T.N."/>
            <person name="Cole G.T."/>
            <person name="Henn M.R."/>
            <person name="Birren B.W."/>
            <person name="Taylor J.W."/>
        </authorList>
    </citation>
    <scope>NUCLEOTIDE SEQUENCE [LARGE SCALE GENOMIC DNA]</scope>
    <source>
        <strain evidence="8">RS</strain>
    </source>
</reference>
<name>A0A0E1RXQ8_COCIM</name>
<dbReference type="InterPro" id="IPR007051">
    <property type="entry name" value="CHORD_dom"/>
</dbReference>
<dbReference type="PANTHER" id="PTHR46983">
    <property type="entry name" value="CYSTEINE AND HISTIDINE-RICH DOMAIN-CONTAINING PROTEIN 1"/>
    <property type="match status" value="1"/>
</dbReference>
<dbReference type="GeneID" id="4560817"/>
<evidence type="ECO:0000259" key="6">
    <source>
        <dbReference type="PROSITE" id="PS51401"/>
    </source>
</evidence>
<evidence type="ECO:0000256" key="4">
    <source>
        <dbReference type="SAM" id="MobiDB-lite"/>
    </source>
</evidence>